<dbReference type="EMBL" id="JAEFCI010003758">
    <property type="protein sequence ID" value="KAG5461364.1"/>
    <property type="molecule type" value="Genomic_DNA"/>
</dbReference>
<accession>A0A8H8DJZ4</accession>
<evidence type="ECO:0000313" key="1">
    <source>
        <dbReference type="EMBL" id="KAG5461364.1"/>
    </source>
</evidence>
<name>A0A8H8DJZ4_9FUNG</name>
<protein>
    <submittedName>
        <fullName evidence="1">Uncharacterized protein</fullName>
    </submittedName>
</protein>
<organism evidence="1 2">
    <name type="scientific">Olpidium bornovanus</name>
    <dbReference type="NCBI Taxonomy" id="278681"/>
    <lineage>
        <taxon>Eukaryota</taxon>
        <taxon>Fungi</taxon>
        <taxon>Fungi incertae sedis</taxon>
        <taxon>Olpidiomycota</taxon>
        <taxon>Olpidiomycotina</taxon>
        <taxon>Olpidiomycetes</taxon>
        <taxon>Olpidiales</taxon>
        <taxon>Olpidiaceae</taxon>
        <taxon>Olpidium</taxon>
    </lineage>
</organism>
<keyword evidence="2" id="KW-1185">Reference proteome</keyword>
<evidence type="ECO:0000313" key="2">
    <source>
        <dbReference type="Proteomes" id="UP000673691"/>
    </source>
</evidence>
<feature type="non-terminal residue" evidence="1">
    <location>
        <position position="1"/>
    </location>
</feature>
<sequence length="138" mass="15003">PRQSGTLGTPFPAWRRPAYKTRRTPLLLTPLASSARPRFLCSSAFRGSSDRSGAGLFVGGVRVACPDPIMQQFFRNPSTDGEPSSHANLRTTLPAQRAAGPRFVQLPQPTRVSGYCFAVHRRPVQKGLGLRIVTVCSV</sequence>
<reference evidence="1 2" key="1">
    <citation type="journal article" name="Sci. Rep.">
        <title>Genome-scale phylogenetic analyses confirm Olpidium as the closest living zoosporic fungus to the non-flagellated, terrestrial fungi.</title>
        <authorList>
            <person name="Chang Y."/>
            <person name="Rochon D."/>
            <person name="Sekimoto S."/>
            <person name="Wang Y."/>
            <person name="Chovatia M."/>
            <person name="Sandor L."/>
            <person name="Salamov A."/>
            <person name="Grigoriev I.V."/>
            <person name="Stajich J.E."/>
            <person name="Spatafora J.W."/>
        </authorList>
    </citation>
    <scope>NUCLEOTIDE SEQUENCE [LARGE SCALE GENOMIC DNA]</scope>
    <source>
        <strain evidence="1">S191</strain>
    </source>
</reference>
<dbReference type="AlphaFoldDB" id="A0A8H8DJZ4"/>
<proteinExistence type="predicted"/>
<dbReference type="Proteomes" id="UP000673691">
    <property type="component" value="Unassembled WGS sequence"/>
</dbReference>
<comment type="caution">
    <text evidence="1">The sequence shown here is derived from an EMBL/GenBank/DDBJ whole genome shotgun (WGS) entry which is preliminary data.</text>
</comment>
<gene>
    <name evidence="1" type="ORF">BJ554DRAFT_6455</name>
</gene>